<feature type="repeat" description="TPR" evidence="2">
    <location>
        <begin position="464"/>
        <end position="497"/>
    </location>
</feature>
<dbReference type="Pfam" id="PF14559">
    <property type="entry name" value="TPR_19"/>
    <property type="match status" value="2"/>
</dbReference>
<evidence type="ECO:0000256" key="1">
    <source>
        <dbReference type="ARBA" id="ARBA00038494"/>
    </source>
</evidence>
<feature type="repeat" description="TPR" evidence="2">
    <location>
        <begin position="242"/>
        <end position="275"/>
    </location>
</feature>
<protein>
    <submittedName>
        <fullName evidence="4">Cell division coordinator CpoB</fullName>
    </submittedName>
</protein>
<dbReference type="InterPro" id="IPR029044">
    <property type="entry name" value="Nucleotide-diphossugar_trans"/>
</dbReference>
<dbReference type="SUPFAM" id="SSF53448">
    <property type="entry name" value="Nucleotide-diphospho-sugar transferases"/>
    <property type="match status" value="1"/>
</dbReference>
<dbReference type="SMART" id="SM00028">
    <property type="entry name" value="TPR"/>
    <property type="match status" value="8"/>
</dbReference>
<dbReference type="Proteomes" id="UP000722750">
    <property type="component" value="Unassembled WGS sequence"/>
</dbReference>
<gene>
    <name evidence="4" type="ORF">MAG551_01776</name>
</gene>
<evidence type="ECO:0000256" key="2">
    <source>
        <dbReference type="PROSITE-ProRule" id="PRU00339"/>
    </source>
</evidence>
<dbReference type="CDD" id="cd02511">
    <property type="entry name" value="Beta4Glucosyltransferase"/>
    <property type="match status" value="1"/>
</dbReference>
<evidence type="ECO:0000313" key="4">
    <source>
        <dbReference type="EMBL" id="MBS1258714.1"/>
    </source>
</evidence>
<proteinExistence type="inferred from homology"/>
<dbReference type="Pfam" id="PF13424">
    <property type="entry name" value="TPR_12"/>
    <property type="match status" value="1"/>
</dbReference>
<reference evidence="4" key="1">
    <citation type="journal article" date="2021" name="ISME J.">
        <title>Fine-scale metabolic discontinuity in a stratified prokaryote microbiome of a Red Sea deep halocline.</title>
        <authorList>
            <person name="Michoud G."/>
            <person name="Ngugi D.K."/>
            <person name="Barozzi A."/>
            <person name="Merlino G."/>
            <person name="Calleja M.L."/>
            <person name="Delgado-Huertas A."/>
            <person name="Moran X.A.G."/>
            <person name="Daffonchio D."/>
        </authorList>
    </citation>
    <scope>NUCLEOTIDE SEQUENCE</scope>
    <source>
        <strain evidence="4">SuakinDeep_MAG55_1</strain>
    </source>
</reference>
<dbReference type="EMBL" id="JAANXD010000073">
    <property type="protein sequence ID" value="MBS1258714.1"/>
    <property type="molecule type" value="Genomic_DNA"/>
</dbReference>
<accession>A0A941W3W5</accession>
<comment type="similarity">
    <text evidence="1">Belongs to the glycosyltransferase 2 family. WaaE/KdtX subfamily.</text>
</comment>
<dbReference type="GO" id="GO:0051301">
    <property type="term" value="P:cell division"/>
    <property type="evidence" value="ECO:0007669"/>
    <property type="project" value="UniProtKB-KW"/>
</dbReference>
<dbReference type="SUPFAM" id="SSF48452">
    <property type="entry name" value="TPR-like"/>
    <property type="match status" value="2"/>
</dbReference>
<dbReference type="Gene3D" id="1.25.40.10">
    <property type="entry name" value="Tetratricopeptide repeat domain"/>
    <property type="match status" value="2"/>
</dbReference>
<feature type="repeat" description="TPR" evidence="2">
    <location>
        <begin position="430"/>
        <end position="463"/>
    </location>
</feature>
<keyword evidence="4" id="KW-0132">Cell division</keyword>
<dbReference type="Gene3D" id="3.90.550.10">
    <property type="entry name" value="Spore Coat Polysaccharide Biosynthesis Protein SpsA, Chain A"/>
    <property type="match status" value="1"/>
</dbReference>
<organism evidence="4 5">
    <name type="scientific">Candidatus Scalindua arabica</name>
    <dbReference type="NCBI Taxonomy" id="1127984"/>
    <lineage>
        <taxon>Bacteria</taxon>
        <taxon>Pseudomonadati</taxon>
        <taxon>Planctomycetota</taxon>
        <taxon>Candidatus Brocadiia</taxon>
        <taxon>Candidatus Brocadiales</taxon>
        <taxon>Candidatus Scalinduaceae</taxon>
        <taxon>Candidatus Scalindua</taxon>
    </lineage>
</organism>
<comment type="caution">
    <text evidence="4">The sequence shown here is derived from an EMBL/GenBank/DDBJ whole genome shotgun (WGS) entry which is preliminary data.</text>
</comment>
<evidence type="ECO:0000313" key="5">
    <source>
        <dbReference type="Proteomes" id="UP000722750"/>
    </source>
</evidence>
<dbReference type="PANTHER" id="PTHR43630:SF2">
    <property type="entry name" value="GLYCOSYLTRANSFERASE"/>
    <property type="match status" value="1"/>
</dbReference>
<feature type="domain" description="Glycosyltransferase 2-like" evidence="3">
    <location>
        <begin position="13"/>
        <end position="133"/>
    </location>
</feature>
<evidence type="ECO:0000259" key="3">
    <source>
        <dbReference type="Pfam" id="PF00535"/>
    </source>
</evidence>
<keyword evidence="4" id="KW-0131">Cell cycle</keyword>
<keyword evidence="2" id="KW-0802">TPR repeat</keyword>
<feature type="repeat" description="TPR" evidence="2">
    <location>
        <begin position="498"/>
        <end position="531"/>
    </location>
</feature>
<dbReference type="Pfam" id="PF00535">
    <property type="entry name" value="Glycos_transf_2"/>
    <property type="match status" value="1"/>
</dbReference>
<dbReference type="InterPro" id="IPR001173">
    <property type="entry name" value="Glyco_trans_2-like"/>
</dbReference>
<dbReference type="PROSITE" id="PS50005">
    <property type="entry name" value="TPR"/>
    <property type="match status" value="4"/>
</dbReference>
<name>A0A941W3W5_9BACT</name>
<dbReference type="InterPro" id="IPR011990">
    <property type="entry name" value="TPR-like_helical_dom_sf"/>
</dbReference>
<sequence>MQNLKSNTNPTLSLCMIVKNEEKFLPMCLESVSDYVDEIIIVDTGSTDKTVEIAERYGAKVYHHPWENSFSKARNYSLKYATCDWIMWLDADEEVDREDAHKLREVIKDDDVNVICLPLFSRFNNDKNLAVANSGKIFRNNLGFHFEGIVHNALKFSGPTKNVNIRIDHYGYNQDEEQMERKFIRTSTLLKEQIKNDPEDPKPHHYLSTAYLERKKYDESIKSALRAIELYEKHDKTSPLLSFTYYNASTAYHFKNDLKNAEKYSIKAIELNPEYLDPYDMLSIIYFTQRDYDKFSHYTQRFFELLGEIEKDPSIVMAIPYNTLNNSWLAHSRMAITHFEQNNEKKGLQSLKNAVNCADNVWKPFLAIGKHFAEHNNFKMAERFLSDGIKKYPENKDIQYYLADAYEKSGAPDKALALFKKILQNHADEIPAQYRLGLLLAKNNQHDEAISSFKSVISKEPQHTEALFNLAVSYEMAGNIAQAKDTYNNLLRINPEYPEVLIRLGALYLNEPDYIKAEECFLNTIKLDKYLLEAHLALSRIYLTLNDPESCVMSCDELLKCLALPRDITINSISDLGKLYINIGEALKAQQKELLANMSLEIASLIDPVVTDKKYSPQRRTVM</sequence>
<dbReference type="InterPro" id="IPR019734">
    <property type="entry name" value="TPR_rpt"/>
</dbReference>
<dbReference type="AlphaFoldDB" id="A0A941W3W5"/>
<dbReference type="PANTHER" id="PTHR43630">
    <property type="entry name" value="POLY-BETA-1,6-N-ACETYL-D-GLUCOSAMINE SYNTHASE"/>
    <property type="match status" value="1"/>
</dbReference>